<feature type="compositionally biased region" description="Basic and acidic residues" evidence="1">
    <location>
        <begin position="67"/>
        <end position="82"/>
    </location>
</feature>
<feature type="region of interest" description="Disordered" evidence="1">
    <location>
        <begin position="63"/>
        <end position="82"/>
    </location>
</feature>
<organism evidence="2 3">
    <name type="scientific">Rhamnella rubrinervis</name>
    <dbReference type="NCBI Taxonomy" id="2594499"/>
    <lineage>
        <taxon>Eukaryota</taxon>
        <taxon>Viridiplantae</taxon>
        <taxon>Streptophyta</taxon>
        <taxon>Embryophyta</taxon>
        <taxon>Tracheophyta</taxon>
        <taxon>Spermatophyta</taxon>
        <taxon>Magnoliopsida</taxon>
        <taxon>eudicotyledons</taxon>
        <taxon>Gunneridae</taxon>
        <taxon>Pentapetalae</taxon>
        <taxon>rosids</taxon>
        <taxon>fabids</taxon>
        <taxon>Rosales</taxon>
        <taxon>Rhamnaceae</taxon>
        <taxon>rhamnoid group</taxon>
        <taxon>Rhamneae</taxon>
        <taxon>Rhamnella</taxon>
    </lineage>
</organism>
<feature type="region of interest" description="Disordered" evidence="1">
    <location>
        <begin position="108"/>
        <end position="135"/>
    </location>
</feature>
<evidence type="ECO:0000256" key="1">
    <source>
        <dbReference type="SAM" id="MobiDB-lite"/>
    </source>
</evidence>
<evidence type="ECO:0000313" key="3">
    <source>
        <dbReference type="Proteomes" id="UP000796880"/>
    </source>
</evidence>
<evidence type="ECO:0000313" key="2">
    <source>
        <dbReference type="EMBL" id="KAF3453166.1"/>
    </source>
</evidence>
<dbReference type="InterPro" id="IPR012442">
    <property type="entry name" value="DUF1645_plant"/>
</dbReference>
<protein>
    <submittedName>
        <fullName evidence="2">Uncharacterized protein</fullName>
    </submittedName>
</protein>
<proteinExistence type="predicted"/>
<name>A0A8K0HI07_9ROSA</name>
<dbReference type="OrthoDB" id="1192671at2759"/>
<dbReference type="EMBL" id="VOIH02000002">
    <property type="protein sequence ID" value="KAF3453166.1"/>
    <property type="molecule type" value="Genomic_DNA"/>
</dbReference>
<sequence>MFFYSAPTSPTRRLCSNALLGSQTEPTSSRTYEDSNSNLDDFEFETSRHFDHIDTDMVSKQVFKSPMSDRSRQEKQHKERGDSLPTMAFADELFCDGKVMPLSPPLKLPPSFHGRDENRNNYRSYTTVSSPRSPRSVLKLPLSRQCLWNDGFDPFVAALENVREEKRGKTQANTSHRRARSMSPLRVIAQKKSCGSLDLSNQQSNPMGPERPIQLLDFNPNDQRKVRVSATEDLVQQVSQSPTLPAEPKGIEIARQLEKMNQERRPVEPNTTLVPGPEEIGETKRRVGKRQRLKQFLLRSLSSSRVNDENKAKREM</sequence>
<keyword evidence="3" id="KW-1185">Reference proteome</keyword>
<feature type="region of interest" description="Disordered" evidence="1">
    <location>
        <begin position="263"/>
        <end position="291"/>
    </location>
</feature>
<gene>
    <name evidence="2" type="ORF">FNV43_RR03603</name>
</gene>
<accession>A0A8K0HI07</accession>
<dbReference type="AlphaFoldDB" id="A0A8K0HI07"/>
<reference evidence="2" key="1">
    <citation type="submission" date="2020-03" db="EMBL/GenBank/DDBJ databases">
        <title>A high-quality chromosome-level genome assembly of a woody plant with both climbing and erect habits, Rhamnella rubrinervis.</title>
        <authorList>
            <person name="Lu Z."/>
            <person name="Yang Y."/>
            <person name="Zhu X."/>
            <person name="Sun Y."/>
        </authorList>
    </citation>
    <scope>NUCLEOTIDE SEQUENCE</scope>
    <source>
        <strain evidence="2">BYM</strain>
        <tissue evidence="2">Leaf</tissue>
    </source>
</reference>
<comment type="caution">
    <text evidence="2">The sequence shown here is derived from an EMBL/GenBank/DDBJ whole genome shotgun (WGS) entry which is preliminary data.</text>
</comment>
<dbReference type="Proteomes" id="UP000796880">
    <property type="component" value="Unassembled WGS sequence"/>
</dbReference>
<dbReference type="Pfam" id="PF07816">
    <property type="entry name" value="DUF1645"/>
    <property type="match status" value="1"/>
</dbReference>
<feature type="compositionally biased region" description="Polar residues" evidence="1">
    <location>
        <begin position="121"/>
        <end position="133"/>
    </location>
</feature>